<name>A0A147BB33_IXORI</name>
<dbReference type="EMBL" id="GEGO01007430">
    <property type="protein sequence ID" value="JAR87974.1"/>
    <property type="molecule type" value="Transcribed_RNA"/>
</dbReference>
<proteinExistence type="predicted"/>
<dbReference type="AlphaFoldDB" id="A0A147BB33"/>
<accession>A0A147BB33</accession>
<feature type="non-terminal residue" evidence="1">
    <location>
        <position position="1"/>
    </location>
</feature>
<organism evidence="1">
    <name type="scientific">Ixodes ricinus</name>
    <name type="common">Common tick</name>
    <name type="synonym">Acarus ricinus</name>
    <dbReference type="NCBI Taxonomy" id="34613"/>
    <lineage>
        <taxon>Eukaryota</taxon>
        <taxon>Metazoa</taxon>
        <taxon>Ecdysozoa</taxon>
        <taxon>Arthropoda</taxon>
        <taxon>Chelicerata</taxon>
        <taxon>Arachnida</taxon>
        <taxon>Acari</taxon>
        <taxon>Parasitiformes</taxon>
        <taxon>Ixodida</taxon>
        <taxon>Ixodoidea</taxon>
        <taxon>Ixodidae</taxon>
        <taxon>Ixodinae</taxon>
        <taxon>Ixodes</taxon>
    </lineage>
</organism>
<sequence>FGRSHRHSDWAQATTHMRVEASIVTNPNQMLAQLSCPLHEPHLNIVITGTTKLIDKISGDHSVDGNATAATSLSSFVKERLKANVRFYPQNYVATMQLLGKWRHVQVHLGPIIVPVSLSYPISSHGPFMKSVDALAPASGRWL</sequence>
<protein>
    <submittedName>
        <fullName evidence="1">Uncharacterized protein</fullName>
    </submittedName>
</protein>
<evidence type="ECO:0000313" key="1">
    <source>
        <dbReference type="EMBL" id="JAR87974.1"/>
    </source>
</evidence>
<reference evidence="1" key="1">
    <citation type="journal article" date="2018" name="PLoS Negl. Trop. Dis.">
        <title>Sialome diversity of ticks revealed by RNAseq of single tick salivary glands.</title>
        <authorList>
            <person name="Perner J."/>
            <person name="Kropackova S."/>
            <person name="Kopacek P."/>
            <person name="Ribeiro J.M."/>
        </authorList>
    </citation>
    <scope>NUCLEOTIDE SEQUENCE</scope>
    <source>
        <strain evidence="1">Siblings of single egg batch collected in Ceske Budejovice</strain>
        <tissue evidence="1">Salivary glands</tissue>
    </source>
</reference>